<feature type="compositionally biased region" description="Basic and acidic residues" evidence="1">
    <location>
        <begin position="17"/>
        <end position="26"/>
    </location>
</feature>
<evidence type="ECO:0000313" key="3">
    <source>
        <dbReference type="Proteomes" id="UP001375743"/>
    </source>
</evidence>
<feature type="compositionally biased region" description="Basic and acidic residues" evidence="1">
    <location>
        <begin position="66"/>
        <end position="78"/>
    </location>
</feature>
<accession>A0ABU8XNH7</accession>
<comment type="caution">
    <text evidence="2">The sequence shown here is derived from an EMBL/GenBank/DDBJ whole genome shotgun (WGS) entry which is preliminary data.</text>
</comment>
<dbReference type="EMBL" id="JBBLZC010000001">
    <property type="protein sequence ID" value="MEK0081944.1"/>
    <property type="molecule type" value="Genomic_DNA"/>
</dbReference>
<sequence length="720" mass="77665">MLGQKDADLPGEAQHVGADRAVERARQKAVLDALPGERQRLLQREQEGRGPVGGGEMRRPQQSLAEADRAHTEPDRARGRFVRGEGQGVPDHAVQDAEKRRDGSTVRLARVPRAAGRPSQHDAELVRRALQPHRRPRRLQQSRIVRIGACHGREPDLCRHRPPAALVPVAFGAGVGAGQNAIEMRRQAGAIAGSMPQPERALPDRFQLRWRERQGRGELPAAPGECERLDRLHPDASRPQGPAQGDERSGGIGREVRRIALGQEMMSPSVGARPGLPLARVAVAQDREHVREAVGQDLAPVLDGGVELLEPGLAIRDRAVGEMGELVIVDPFRGDTARRQHRPVRIRRLGGAGIEGKDDLGCRMEAILAARRGGKAGSQRRGERFRKEQTWIAAPPEPRTEGRTRVVDGDGEIGRSGRDAVGQRACRSEHGIDREAFERRPVRADVGSRDRGEAIEVRCSRWRKDARTLRGACRGFGPGTLVERPAGKEVAHAFVPAVAWALGRARLGIKGPAAASGAGEAPRGDLLLAPAPMLPGRHERAGPHAAPLRARRLLLAEIVLAVPAVGECPAVLDHPGIDLGLAHPADGHRPVPAIPLPRAAFHGPRPDQVGEGEGRLPAARPGLAVQLAGLSRLRRIDRLQPDAVAVDLQRVAVDHRSATGDHLLLPRFLPARGAGGFVGRWRAAGNQPEREEPKHDQGVSDDLVHAEQIIAAAPIEKSTP</sequence>
<organism evidence="2 3">
    <name type="scientific">Benzoatithermus flavus</name>
    <dbReference type="NCBI Taxonomy" id="3108223"/>
    <lineage>
        <taxon>Bacteria</taxon>
        <taxon>Pseudomonadati</taxon>
        <taxon>Pseudomonadota</taxon>
        <taxon>Alphaproteobacteria</taxon>
        <taxon>Geminicoccales</taxon>
        <taxon>Geminicoccaceae</taxon>
        <taxon>Benzoatithermus</taxon>
    </lineage>
</organism>
<feature type="compositionally biased region" description="Basic and acidic residues" evidence="1">
    <location>
        <begin position="35"/>
        <end position="48"/>
    </location>
</feature>
<feature type="compositionally biased region" description="Basic and acidic residues" evidence="1">
    <location>
        <begin position="93"/>
        <end position="104"/>
    </location>
</feature>
<feature type="region of interest" description="Disordered" evidence="1">
    <location>
        <begin position="1"/>
        <end position="105"/>
    </location>
</feature>
<name>A0ABU8XNH7_9PROT</name>
<evidence type="ECO:0000313" key="2">
    <source>
        <dbReference type="EMBL" id="MEK0081944.1"/>
    </source>
</evidence>
<protein>
    <submittedName>
        <fullName evidence="2">Uncharacterized protein</fullName>
    </submittedName>
</protein>
<feature type="compositionally biased region" description="Basic and acidic residues" evidence="1">
    <location>
        <begin position="225"/>
        <end position="236"/>
    </location>
</feature>
<reference evidence="2 3" key="1">
    <citation type="submission" date="2024-01" db="EMBL/GenBank/DDBJ databases">
        <title>Multi-omics insights into the function and evolution of sodium benzoate biodegradation pathways in Benzoatithermus flavus gen. nov., sp. nov. from hot spring.</title>
        <authorList>
            <person name="Hu C.-J."/>
            <person name="Li W.-J."/>
        </authorList>
    </citation>
    <scope>NUCLEOTIDE SEQUENCE [LARGE SCALE GENOMIC DNA]</scope>
    <source>
        <strain evidence="2 3">SYSU G07066</strain>
    </source>
</reference>
<dbReference type="Proteomes" id="UP001375743">
    <property type="component" value="Unassembled WGS sequence"/>
</dbReference>
<gene>
    <name evidence="2" type="ORF">U1T56_02180</name>
</gene>
<evidence type="ECO:0000256" key="1">
    <source>
        <dbReference type="SAM" id="MobiDB-lite"/>
    </source>
</evidence>
<feature type="region of interest" description="Disordered" evidence="1">
    <location>
        <begin position="216"/>
        <end position="253"/>
    </location>
</feature>
<keyword evidence="3" id="KW-1185">Reference proteome</keyword>
<proteinExistence type="predicted"/>